<evidence type="ECO:0000313" key="2">
    <source>
        <dbReference type="Proteomes" id="UP001165121"/>
    </source>
</evidence>
<sequence length="99" mass="11186">MDNADLPIVGNGSDQKPFLVGITTKALMLRLMVPPESFILHLDGTSKPIQLDYPVLVVGMSDHRFHLVALFVMSQETPSMFQAALLALRRLYFWISEKR</sequence>
<accession>A0A9W6XPM9</accession>
<evidence type="ECO:0000313" key="1">
    <source>
        <dbReference type="EMBL" id="GMF42802.1"/>
    </source>
</evidence>
<dbReference type="AlphaFoldDB" id="A0A9W6XPM9"/>
<organism evidence="1 2">
    <name type="scientific">Phytophthora fragariaefolia</name>
    <dbReference type="NCBI Taxonomy" id="1490495"/>
    <lineage>
        <taxon>Eukaryota</taxon>
        <taxon>Sar</taxon>
        <taxon>Stramenopiles</taxon>
        <taxon>Oomycota</taxon>
        <taxon>Peronosporomycetes</taxon>
        <taxon>Peronosporales</taxon>
        <taxon>Peronosporaceae</taxon>
        <taxon>Phytophthora</taxon>
    </lineage>
</organism>
<keyword evidence="2" id="KW-1185">Reference proteome</keyword>
<reference evidence="1" key="1">
    <citation type="submission" date="2023-04" db="EMBL/GenBank/DDBJ databases">
        <title>Phytophthora fragariaefolia NBRC 109709.</title>
        <authorList>
            <person name="Ichikawa N."/>
            <person name="Sato H."/>
            <person name="Tonouchi N."/>
        </authorList>
    </citation>
    <scope>NUCLEOTIDE SEQUENCE</scope>
    <source>
        <strain evidence="1">NBRC 109709</strain>
    </source>
</reference>
<comment type="caution">
    <text evidence="1">The sequence shown here is derived from an EMBL/GenBank/DDBJ whole genome shotgun (WGS) entry which is preliminary data.</text>
</comment>
<dbReference type="OrthoDB" id="119028at2759"/>
<protein>
    <submittedName>
        <fullName evidence="1">Unnamed protein product</fullName>
    </submittedName>
</protein>
<gene>
    <name evidence="1" type="ORF">Pfra01_001417300</name>
</gene>
<proteinExistence type="predicted"/>
<name>A0A9W6XPM9_9STRA</name>
<dbReference type="Proteomes" id="UP001165121">
    <property type="component" value="Unassembled WGS sequence"/>
</dbReference>
<dbReference type="EMBL" id="BSXT01001474">
    <property type="protein sequence ID" value="GMF42802.1"/>
    <property type="molecule type" value="Genomic_DNA"/>
</dbReference>